<dbReference type="Proteomes" id="UP001341840">
    <property type="component" value="Unassembled WGS sequence"/>
</dbReference>
<gene>
    <name evidence="2" type="ORF">PIB30_102036</name>
</gene>
<dbReference type="Pfam" id="PF10536">
    <property type="entry name" value="PMD"/>
    <property type="match status" value="1"/>
</dbReference>
<name>A0ABU6ZW76_9FABA</name>
<dbReference type="PANTHER" id="PTHR46033:SF8">
    <property type="entry name" value="PROTEIN MAINTENANCE OF MERISTEMS-LIKE"/>
    <property type="match status" value="1"/>
</dbReference>
<reference evidence="2 3" key="1">
    <citation type="journal article" date="2023" name="Plants (Basel)">
        <title>Bridging the Gap: Combining Genomics and Transcriptomics Approaches to Understand Stylosanthes scabra, an Orphan Legume from the Brazilian Caatinga.</title>
        <authorList>
            <person name="Ferreira-Neto J.R.C."/>
            <person name="da Silva M.D."/>
            <person name="Binneck E."/>
            <person name="de Melo N.F."/>
            <person name="da Silva R.H."/>
            <person name="de Melo A.L.T.M."/>
            <person name="Pandolfi V."/>
            <person name="Bustamante F.O."/>
            <person name="Brasileiro-Vidal A.C."/>
            <person name="Benko-Iseppon A.M."/>
        </authorList>
    </citation>
    <scope>NUCLEOTIDE SEQUENCE [LARGE SCALE GENOMIC DNA]</scope>
    <source>
        <tissue evidence="2">Leaves</tissue>
    </source>
</reference>
<sequence>MHTHHQITWPLAERLVGAPQPARDQQEGRLLRWRARLDRVSVEQFRWTPYNSPEMQALISDWMRAQPEVHTWRSAVPVVCFNFVHMYHIDRVIRQYGGEQPVPRVPVDVTRYMSSTGRGDDVWWPQRLSTWYEGWQRRRSPEVLVTAQEPYRCPEPRRPKTLIGNRREVFAIDTEHRLHAVHRVNVRAPLNANCRARRDRVPARESQILCRRLTRYELCLEYWIGRTSSTMNVEDLRSQLVTLILCSSPLLFSISDSKY</sequence>
<evidence type="ECO:0000313" key="2">
    <source>
        <dbReference type="EMBL" id="MED6226280.1"/>
    </source>
</evidence>
<evidence type="ECO:0000259" key="1">
    <source>
        <dbReference type="Pfam" id="PF10536"/>
    </source>
</evidence>
<dbReference type="InterPro" id="IPR019557">
    <property type="entry name" value="AminoTfrase-like_pln_mobile"/>
</dbReference>
<dbReference type="EMBL" id="JASCZI010274939">
    <property type="protein sequence ID" value="MED6226280.1"/>
    <property type="molecule type" value="Genomic_DNA"/>
</dbReference>
<evidence type="ECO:0000313" key="3">
    <source>
        <dbReference type="Proteomes" id="UP001341840"/>
    </source>
</evidence>
<protein>
    <recommendedName>
        <fullName evidence="1">Aminotransferase-like plant mobile domain-containing protein</fullName>
    </recommendedName>
</protein>
<comment type="caution">
    <text evidence="2">The sequence shown here is derived from an EMBL/GenBank/DDBJ whole genome shotgun (WGS) entry which is preliminary data.</text>
</comment>
<accession>A0ABU6ZW76</accession>
<dbReference type="PANTHER" id="PTHR46033">
    <property type="entry name" value="PROTEIN MAIN-LIKE 2"/>
    <property type="match status" value="1"/>
</dbReference>
<feature type="domain" description="Aminotransferase-like plant mobile" evidence="1">
    <location>
        <begin position="24"/>
        <end position="139"/>
    </location>
</feature>
<proteinExistence type="predicted"/>
<keyword evidence="3" id="KW-1185">Reference proteome</keyword>
<dbReference type="InterPro" id="IPR044824">
    <property type="entry name" value="MAIN-like"/>
</dbReference>
<organism evidence="2 3">
    <name type="scientific">Stylosanthes scabra</name>
    <dbReference type="NCBI Taxonomy" id="79078"/>
    <lineage>
        <taxon>Eukaryota</taxon>
        <taxon>Viridiplantae</taxon>
        <taxon>Streptophyta</taxon>
        <taxon>Embryophyta</taxon>
        <taxon>Tracheophyta</taxon>
        <taxon>Spermatophyta</taxon>
        <taxon>Magnoliopsida</taxon>
        <taxon>eudicotyledons</taxon>
        <taxon>Gunneridae</taxon>
        <taxon>Pentapetalae</taxon>
        <taxon>rosids</taxon>
        <taxon>fabids</taxon>
        <taxon>Fabales</taxon>
        <taxon>Fabaceae</taxon>
        <taxon>Papilionoideae</taxon>
        <taxon>50 kb inversion clade</taxon>
        <taxon>dalbergioids sensu lato</taxon>
        <taxon>Dalbergieae</taxon>
        <taxon>Pterocarpus clade</taxon>
        <taxon>Stylosanthes</taxon>
    </lineage>
</organism>